<feature type="signal peptide" evidence="4">
    <location>
        <begin position="1"/>
        <end position="18"/>
    </location>
</feature>
<keyword evidence="3" id="KW-0560">Oxidoreductase</keyword>
<evidence type="ECO:0000259" key="5">
    <source>
        <dbReference type="Pfam" id="PF07992"/>
    </source>
</evidence>
<feature type="domain" description="FAD/NAD(P)-binding" evidence="5">
    <location>
        <begin position="37"/>
        <end position="179"/>
    </location>
</feature>
<dbReference type="Gene3D" id="3.50.50.60">
    <property type="entry name" value="FAD/NAD(P)-binding domain"/>
    <property type="match status" value="3"/>
</dbReference>
<dbReference type="PRINTS" id="PR00469">
    <property type="entry name" value="PNDRDTASEII"/>
</dbReference>
<name>A0A0G4MM30_VERLO</name>
<dbReference type="EMBL" id="CVQH01024750">
    <property type="protein sequence ID" value="CRK37519.1"/>
    <property type="molecule type" value="Genomic_DNA"/>
</dbReference>
<dbReference type="Proteomes" id="UP000044602">
    <property type="component" value="Unassembled WGS sequence"/>
</dbReference>
<feature type="chain" id="PRO_5007404840" description="FAD/NAD(P)-binding domain-containing protein" evidence="4">
    <location>
        <begin position="19"/>
        <end position="407"/>
    </location>
</feature>
<protein>
    <recommendedName>
        <fullName evidence="5">FAD/NAD(P)-binding domain-containing protein</fullName>
    </recommendedName>
</protein>
<reference evidence="8 9" key="1">
    <citation type="submission" date="2015-05" db="EMBL/GenBank/DDBJ databases">
        <authorList>
            <person name="Fogelqvist Johan"/>
        </authorList>
    </citation>
    <scope>NUCLEOTIDE SEQUENCE [LARGE SCALE GENOMIC DNA]</scope>
    <source>
        <strain evidence="7">VL1</strain>
        <strain evidence="6">VL2</strain>
    </source>
</reference>
<evidence type="ECO:0000256" key="1">
    <source>
        <dbReference type="ARBA" id="ARBA00009333"/>
    </source>
</evidence>
<dbReference type="STRING" id="100787.A0A0G4MM30"/>
<organism evidence="6 9">
    <name type="scientific">Verticillium longisporum</name>
    <name type="common">Verticillium dahliae var. longisporum</name>
    <dbReference type="NCBI Taxonomy" id="100787"/>
    <lineage>
        <taxon>Eukaryota</taxon>
        <taxon>Fungi</taxon>
        <taxon>Dikarya</taxon>
        <taxon>Ascomycota</taxon>
        <taxon>Pezizomycotina</taxon>
        <taxon>Sordariomycetes</taxon>
        <taxon>Hypocreomycetidae</taxon>
        <taxon>Glomerellales</taxon>
        <taxon>Plectosphaerellaceae</taxon>
        <taxon>Verticillium</taxon>
    </lineage>
</organism>
<dbReference type="PANTHER" id="PTHR48105">
    <property type="entry name" value="THIOREDOXIN REDUCTASE 1-RELATED-RELATED"/>
    <property type="match status" value="1"/>
</dbReference>
<evidence type="ECO:0000313" key="8">
    <source>
        <dbReference type="Proteomes" id="UP000044602"/>
    </source>
</evidence>
<dbReference type="GO" id="GO:0016491">
    <property type="term" value="F:oxidoreductase activity"/>
    <property type="evidence" value="ECO:0007669"/>
    <property type="project" value="UniProtKB-KW"/>
</dbReference>
<dbReference type="InterPro" id="IPR050097">
    <property type="entry name" value="Ferredoxin-NADP_redctase_2"/>
</dbReference>
<dbReference type="InterPro" id="IPR036188">
    <property type="entry name" value="FAD/NAD-bd_sf"/>
</dbReference>
<dbReference type="SUPFAM" id="SSF51905">
    <property type="entry name" value="FAD/NAD(P)-binding domain"/>
    <property type="match status" value="1"/>
</dbReference>
<proteinExistence type="inferred from homology"/>
<comment type="similarity">
    <text evidence="1">Belongs to the class-II pyridine nucleotide-disulfide oxidoreductase family.</text>
</comment>
<gene>
    <name evidence="7" type="ORF">BN1708_007387</name>
    <name evidence="6" type="ORF">BN1723_004109</name>
</gene>
<sequence>MWFRNALVLTALATLGLGAAVPGSGLEVASSTGATEYDAIIVGGGPAGLSVLSGLARVRRNVLLIDSGVYRNDPTRQMHDVLGFDGVRPAYFRYAARQQIAHYKTVSMVNATVTKIEPQNNNTLFEVLTDDPTGASKTYRARKIVLATGMRDILPATPGIKDAWGKGIYWCPWCDGHEYADQPLGLFAPLADVPGLVREMITLNADVVAFVNGTDTPDAQAATDKKFPDWRIYLDIHNVTVDNRTIERLTRLKEDADDHDPSLPSVAHADLFSVEFPEGKPVERAAFLSSWPSEQASDVGEEMGVTLYGGRLAADQTKGLVTNIPGVYAIGDANSDNITNVPHALFSGKRTAVFLHVALERENALEEIKEAKEGGKKERDLELEPRAVWEVMNGEPGEPLFAGEYRE</sequence>
<evidence type="ECO:0000256" key="2">
    <source>
        <dbReference type="ARBA" id="ARBA00022630"/>
    </source>
</evidence>
<evidence type="ECO:0000313" key="9">
    <source>
        <dbReference type="Proteomes" id="UP000045706"/>
    </source>
</evidence>
<dbReference type="InterPro" id="IPR023753">
    <property type="entry name" value="FAD/NAD-binding_dom"/>
</dbReference>
<dbReference type="AlphaFoldDB" id="A0A0G4MM30"/>
<dbReference type="PRINTS" id="PR00368">
    <property type="entry name" value="FADPNR"/>
</dbReference>
<accession>A0A0G4MM30</accession>
<dbReference type="Pfam" id="PF07992">
    <property type="entry name" value="Pyr_redox_2"/>
    <property type="match status" value="1"/>
</dbReference>
<dbReference type="Proteomes" id="UP000045706">
    <property type="component" value="Unassembled WGS sequence"/>
</dbReference>
<keyword evidence="2" id="KW-0285">Flavoprotein</keyword>
<keyword evidence="4" id="KW-0732">Signal</keyword>
<dbReference type="GO" id="GO:0097237">
    <property type="term" value="P:cellular response to toxic substance"/>
    <property type="evidence" value="ECO:0007669"/>
    <property type="project" value="UniProtKB-ARBA"/>
</dbReference>
<keyword evidence="8" id="KW-1185">Reference proteome</keyword>
<evidence type="ECO:0000256" key="4">
    <source>
        <dbReference type="SAM" id="SignalP"/>
    </source>
</evidence>
<dbReference type="EMBL" id="CVQI01027779">
    <property type="protein sequence ID" value="CRK35333.1"/>
    <property type="molecule type" value="Genomic_DNA"/>
</dbReference>
<evidence type="ECO:0000313" key="7">
    <source>
        <dbReference type="EMBL" id="CRK37519.1"/>
    </source>
</evidence>
<evidence type="ECO:0000256" key="3">
    <source>
        <dbReference type="ARBA" id="ARBA00023002"/>
    </source>
</evidence>
<evidence type="ECO:0000313" key="6">
    <source>
        <dbReference type="EMBL" id="CRK35333.1"/>
    </source>
</evidence>